<reference evidence="2" key="1">
    <citation type="journal article" date="2019" name="Int. J. Syst. Evol. Microbiol.">
        <title>The Global Catalogue of Microorganisms (GCM) 10K type strain sequencing project: providing services to taxonomists for standard genome sequencing and annotation.</title>
        <authorList>
            <consortium name="The Broad Institute Genomics Platform"/>
            <consortium name="The Broad Institute Genome Sequencing Center for Infectious Disease"/>
            <person name="Wu L."/>
            <person name="Ma J."/>
        </authorList>
    </citation>
    <scope>NUCLEOTIDE SEQUENCE [LARGE SCALE GENOMIC DNA]</scope>
    <source>
        <strain evidence="2">JCM 12774</strain>
    </source>
</reference>
<keyword evidence="2" id="KW-1185">Reference proteome</keyword>
<evidence type="ECO:0000313" key="1">
    <source>
        <dbReference type="EMBL" id="GAA0403058.1"/>
    </source>
</evidence>
<dbReference type="EMBL" id="BAAACX010000016">
    <property type="protein sequence ID" value="GAA0403058.1"/>
    <property type="molecule type" value="Genomic_DNA"/>
</dbReference>
<dbReference type="RefSeq" id="WP_343863555.1">
    <property type="nucleotide sequence ID" value="NZ_BAAACX010000016.1"/>
</dbReference>
<sequence>MRRKWMLQLLIVSILSVVLLAVLSKLDGRLLENTAVHTVFAAGQPGELNDDNLVDGLIALQLPVPISKVDLNGGILSVDLKVTADQFDKSRLYAGMAELISFAFERTTNVDQLLLRFVAEDRWLGTKYLLLASDVHKNELPQGALEMLRNHGDQELSDDLLRWFHITRTNLWRQSVN</sequence>
<accession>A0ABP3II70</accession>
<proteinExistence type="predicted"/>
<dbReference type="Proteomes" id="UP001500340">
    <property type="component" value="Unassembled WGS sequence"/>
</dbReference>
<evidence type="ECO:0008006" key="3">
    <source>
        <dbReference type="Google" id="ProtNLM"/>
    </source>
</evidence>
<gene>
    <name evidence="1" type="ORF">GCM10008933_36900</name>
</gene>
<protein>
    <recommendedName>
        <fullName evidence="3">DUF4825 domain-containing protein</fullName>
    </recommendedName>
</protein>
<organism evidence="1 2">
    <name type="scientific">Paenibacillus motobuensis</name>
    <dbReference type="NCBI Taxonomy" id="295324"/>
    <lineage>
        <taxon>Bacteria</taxon>
        <taxon>Bacillati</taxon>
        <taxon>Bacillota</taxon>
        <taxon>Bacilli</taxon>
        <taxon>Bacillales</taxon>
        <taxon>Paenibacillaceae</taxon>
        <taxon>Paenibacillus</taxon>
    </lineage>
</organism>
<evidence type="ECO:0000313" key="2">
    <source>
        <dbReference type="Proteomes" id="UP001500340"/>
    </source>
</evidence>
<comment type="caution">
    <text evidence="1">The sequence shown here is derived from an EMBL/GenBank/DDBJ whole genome shotgun (WGS) entry which is preliminary data.</text>
</comment>
<name>A0ABP3II70_9BACL</name>